<evidence type="ECO:0000313" key="2">
    <source>
        <dbReference type="EMBL" id="QOI17254.1"/>
    </source>
</evidence>
<name>A0A7L8Y8Q7_9VIRU</name>
<feature type="compositionally biased region" description="Low complexity" evidence="1">
    <location>
        <begin position="25"/>
        <end position="35"/>
    </location>
</feature>
<feature type="region of interest" description="Disordered" evidence="1">
    <location>
        <begin position="1"/>
        <end position="52"/>
    </location>
</feature>
<sequence length="658" mass="73241">MASRTRTTIPAPPLPVPIETAHDTSSSAPSSALPSVLDRLDPSRNTQTNNGSLTIIDPLPDFRFPLLSWLFSITHGVQNTAYLSSPVASPASLLGYTTIMYYAMLFHNDAFLRPAPSPAAYSILNDAAQSDLFNLMLDMLVPSFAVNEFESIRPHFDDLATNLCLFPSLAGSNFLLDFGRYFPANTFFVLHNLMASLPTNTNYETLAITFYSATVAQLQIGTTDFNLTPAHLFGAAIRDHNSTTRYTNWLNHRIDALVASSAIRVINAMATVTRLPLVSPPRTTIENYNPYSFGIGYTYENSINLRELIRGMNFFVQSTFPTSRPLRAYTQLGTNAITRHLSFDSVCPTWHTNTAPDSTQFGTTFGPQSVPSSHAEFATAISYLVARPDFTDANDRDAQLLSPGRDLATPSPGSRRVDLVNPAPTTPSQDPTPWRLFDSPRHITPNCLIFDPQSGTTAHLTSVITAGIIIESNDLSQIGLNLPSTALPLGDQNSRFIQGAIPYALIRPGTTNAPFFARRRQFNERPRLAQSFMRSTPSHLLLPFFRQGLIQRGPDSSRATTGSSWRTRLFPGALFNDHVRRPSDCINFFSAPLGTIRLELPTESIPLWSSYRYYDNESRTWYMLPSLLHIYGARSRFSGTTHPWRIRIDSRLFQVLQR</sequence>
<dbReference type="InterPro" id="IPR058242">
    <property type="entry name" value="Capsid_partitivirus"/>
</dbReference>
<evidence type="ECO:0000256" key="1">
    <source>
        <dbReference type="SAM" id="MobiDB-lite"/>
    </source>
</evidence>
<accession>A0A7L8Y8Q7</accession>
<dbReference type="EMBL" id="MT764197">
    <property type="protein sequence ID" value="QOI17254.1"/>
    <property type="molecule type" value="Genomic_RNA"/>
</dbReference>
<dbReference type="Pfam" id="PF25666">
    <property type="entry name" value="Partiti_capsid"/>
    <property type="match status" value="1"/>
</dbReference>
<organism evidence="2">
    <name type="scientific">Caloscypha fulgens partitivirus 2</name>
    <dbReference type="NCBI Taxonomy" id="2778760"/>
    <lineage>
        <taxon>Viruses</taxon>
        <taxon>Riboviria</taxon>
        <taxon>Orthornavirae</taxon>
        <taxon>Pisuviricota</taxon>
        <taxon>Duplopiviricetes</taxon>
        <taxon>Durnavirales</taxon>
        <taxon>Partitiviridae</taxon>
    </lineage>
</organism>
<feature type="region of interest" description="Disordered" evidence="1">
    <location>
        <begin position="394"/>
        <end position="435"/>
    </location>
</feature>
<protein>
    <submittedName>
        <fullName evidence="2">Capsid protein</fullName>
    </submittedName>
</protein>
<proteinExistence type="predicted"/>
<reference evidence="2" key="1">
    <citation type="submission" date="2020-07" db="EMBL/GenBank/DDBJ databases">
        <title>Multiple infection by bipartite mycoviruses and a dsRNA virus related to the family Totiviridae in the ascomycetous fungus Caloscypha fulgens.</title>
        <authorList>
            <person name="Sahin E."/>
            <person name="Akata I."/>
            <person name="Keskin E."/>
        </authorList>
    </citation>
    <scope>NUCLEOTIDE SEQUENCE</scope>
    <source>
        <strain evidence="2">ANK VIR-79</strain>
    </source>
</reference>
<feature type="compositionally biased region" description="Polar residues" evidence="1">
    <location>
        <begin position="43"/>
        <end position="52"/>
    </location>
</feature>